<feature type="region of interest" description="Disordered" evidence="1">
    <location>
        <begin position="128"/>
        <end position="149"/>
    </location>
</feature>
<comment type="caution">
    <text evidence="2">The sequence shown here is derived from an EMBL/GenBank/DDBJ whole genome shotgun (WGS) entry which is preliminary data.</text>
</comment>
<feature type="compositionally biased region" description="Basic and acidic residues" evidence="1">
    <location>
        <begin position="501"/>
        <end position="516"/>
    </location>
</feature>
<reference evidence="2" key="1">
    <citation type="submission" date="2018-11" db="EMBL/GenBank/DDBJ databases">
        <authorList>
            <person name="Alioto T."/>
            <person name="Alioto T."/>
        </authorList>
    </citation>
    <scope>NUCLEOTIDE SEQUENCE</scope>
</reference>
<dbReference type="EMBL" id="UYJE01009659">
    <property type="protein sequence ID" value="VDI75417.1"/>
    <property type="molecule type" value="Genomic_DNA"/>
</dbReference>
<keyword evidence="3" id="KW-1185">Reference proteome</keyword>
<dbReference type="OrthoDB" id="10409981at2759"/>
<organism evidence="2 3">
    <name type="scientific">Mytilus galloprovincialis</name>
    <name type="common">Mediterranean mussel</name>
    <dbReference type="NCBI Taxonomy" id="29158"/>
    <lineage>
        <taxon>Eukaryota</taxon>
        <taxon>Metazoa</taxon>
        <taxon>Spiralia</taxon>
        <taxon>Lophotrochozoa</taxon>
        <taxon>Mollusca</taxon>
        <taxon>Bivalvia</taxon>
        <taxon>Autobranchia</taxon>
        <taxon>Pteriomorphia</taxon>
        <taxon>Mytilida</taxon>
        <taxon>Mytiloidea</taxon>
        <taxon>Mytilidae</taxon>
        <taxon>Mytilinae</taxon>
        <taxon>Mytilus</taxon>
    </lineage>
</organism>
<dbReference type="Proteomes" id="UP000596742">
    <property type="component" value="Unassembled WGS sequence"/>
</dbReference>
<name>A0A8B6H6Z0_MYTGA</name>
<evidence type="ECO:0000256" key="1">
    <source>
        <dbReference type="SAM" id="MobiDB-lite"/>
    </source>
</evidence>
<feature type="compositionally biased region" description="Basic and acidic residues" evidence="1">
    <location>
        <begin position="128"/>
        <end position="143"/>
    </location>
</feature>
<accession>A0A8B6H6Z0</accession>
<proteinExistence type="predicted"/>
<protein>
    <submittedName>
        <fullName evidence="2">Uncharacterized protein</fullName>
    </submittedName>
</protein>
<gene>
    <name evidence="2" type="ORF">MGAL_10B008000</name>
</gene>
<evidence type="ECO:0000313" key="3">
    <source>
        <dbReference type="Proteomes" id="UP000596742"/>
    </source>
</evidence>
<sequence>MKLTPGAFQIFIDSLDNHLGSSPNLKLVHTNKVDDTGEMVVEREIYPIESKPDDSPYTCKLCQKLSTRQPSTSNSFPPPEIPIRTDLSTRTDKYTSDKQEVKVNYSNALVLPKINERDLAADILNEQVDTRDSGVRPKQKSSDSNEPILSSANGVDAIITIDDSNPLMIANSLKDIQVPQQIELSNREMRQKKIRVKKKEDGIKMTEECSKDNARLKSYSPKLEALFKELENSNRILRMKETGNNPDKPVSNGTKAKVPLQTINHNQQMHPVYYHSPCCQQQPSPQTALQLLEMNSLKDNIRHIEETRQLNERIQDLEINNINHRITPLEASQQNIGYIQQQYRPPFFIRPTEHPWYYHRPTSIQQPYVFQHPPHIRPPPPIYNHIPTYGQNFAVNQSVSQNWRFSPDSTKPNHDSDIELQASSGELSELDQTKNKSHTESPNNSVLEFSQCNLNTPQLSPQSNINISISTEDQAENLVNNILDFNLCKEATMSQSPQTHKGVDWEERQQEEKDHF</sequence>
<feature type="region of interest" description="Disordered" evidence="1">
    <location>
        <begin position="493"/>
        <end position="516"/>
    </location>
</feature>
<evidence type="ECO:0000313" key="2">
    <source>
        <dbReference type="EMBL" id="VDI75417.1"/>
    </source>
</evidence>
<dbReference type="AlphaFoldDB" id="A0A8B6H6Z0"/>